<accession>A0ABV8B1S7</accession>
<keyword evidence="4 5" id="KW-0472">Membrane</keyword>
<dbReference type="RefSeq" id="WP_377913365.1">
    <property type="nucleotide sequence ID" value="NZ_JBHRZT010000020.1"/>
</dbReference>
<name>A0ABV8B1S7_9BACI</name>
<evidence type="ECO:0000256" key="1">
    <source>
        <dbReference type="ARBA" id="ARBA00022475"/>
    </source>
</evidence>
<dbReference type="PANTHER" id="PTHR35529:SF2">
    <property type="entry name" value="SPORULATION PROTEIN YTAF-RELATED"/>
    <property type="match status" value="1"/>
</dbReference>
<proteinExistence type="predicted"/>
<dbReference type="EMBL" id="JBHRZT010000020">
    <property type="protein sequence ID" value="MFC3883200.1"/>
    <property type="molecule type" value="Genomic_DNA"/>
</dbReference>
<dbReference type="Pfam" id="PF02659">
    <property type="entry name" value="Mntp"/>
    <property type="match status" value="2"/>
</dbReference>
<keyword evidence="1" id="KW-1003">Cell membrane</keyword>
<dbReference type="Proteomes" id="UP001595752">
    <property type="component" value="Unassembled WGS sequence"/>
</dbReference>
<comment type="caution">
    <text evidence="6">The sequence shown here is derived from an EMBL/GenBank/DDBJ whole genome shotgun (WGS) entry which is preliminary data.</text>
</comment>
<protein>
    <submittedName>
        <fullName evidence="6">Sporulation membrane protein YtaF</fullName>
    </submittedName>
</protein>
<feature type="transmembrane region" description="Helical" evidence="5">
    <location>
        <begin position="192"/>
        <end position="209"/>
    </location>
</feature>
<keyword evidence="2 5" id="KW-0812">Transmembrane</keyword>
<gene>
    <name evidence="6" type="primary">ytaF</name>
    <name evidence="6" type="ORF">ACFOU2_06580</name>
</gene>
<evidence type="ECO:0000256" key="2">
    <source>
        <dbReference type="ARBA" id="ARBA00022692"/>
    </source>
</evidence>
<evidence type="ECO:0000256" key="4">
    <source>
        <dbReference type="ARBA" id="ARBA00023136"/>
    </source>
</evidence>
<evidence type="ECO:0000313" key="6">
    <source>
        <dbReference type="EMBL" id="MFC3883200.1"/>
    </source>
</evidence>
<dbReference type="InterPro" id="IPR003810">
    <property type="entry name" value="Mntp/YtaF"/>
</dbReference>
<evidence type="ECO:0000256" key="5">
    <source>
        <dbReference type="SAM" id="Phobius"/>
    </source>
</evidence>
<sequence>MISTLSLFILAFAVSLDSFSVGLTYGLRNMFIPLKSIVIISMCSAVSLGLSMVLGKGIARLFSPQLTEKVGGFILVMLGAYVLYQFFRPEDSSPSPPEEKVLWKLEIKSFGVVIHILKKPTAADFDQSGSITGIEAIMLGLALSLDAFGAGIGAALLGYSPIYLAIIVAVMSSFFLSMGIKCGKVLAGFKWMRAFSFIPGVLLIMLGILRL</sequence>
<evidence type="ECO:0000256" key="3">
    <source>
        <dbReference type="ARBA" id="ARBA00022989"/>
    </source>
</evidence>
<evidence type="ECO:0000313" key="7">
    <source>
        <dbReference type="Proteomes" id="UP001595752"/>
    </source>
</evidence>
<dbReference type="PANTHER" id="PTHR35529">
    <property type="entry name" value="MANGANESE EFFLUX PUMP MNTP-RELATED"/>
    <property type="match status" value="1"/>
</dbReference>
<keyword evidence="3 5" id="KW-1133">Transmembrane helix</keyword>
<keyword evidence="7" id="KW-1185">Reference proteome</keyword>
<feature type="transmembrane region" description="Helical" evidence="5">
    <location>
        <begin position="36"/>
        <end position="58"/>
    </location>
</feature>
<reference evidence="7" key="1">
    <citation type="journal article" date="2019" name="Int. J. Syst. Evol. Microbiol.">
        <title>The Global Catalogue of Microorganisms (GCM) 10K type strain sequencing project: providing services to taxonomists for standard genome sequencing and annotation.</title>
        <authorList>
            <consortium name="The Broad Institute Genomics Platform"/>
            <consortium name="The Broad Institute Genome Sequencing Center for Infectious Disease"/>
            <person name="Wu L."/>
            <person name="Ma J."/>
        </authorList>
    </citation>
    <scope>NUCLEOTIDE SEQUENCE [LARGE SCALE GENOMIC DNA]</scope>
    <source>
        <strain evidence="7">CCUG 61889</strain>
    </source>
</reference>
<dbReference type="InterPro" id="IPR014205">
    <property type="entry name" value="Spore_YtaF"/>
</dbReference>
<organism evidence="6 7">
    <name type="scientific">Bacillus songklensis</name>
    <dbReference type="NCBI Taxonomy" id="1069116"/>
    <lineage>
        <taxon>Bacteria</taxon>
        <taxon>Bacillati</taxon>
        <taxon>Bacillota</taxon>
        <taxon>Bacilli</taxon>
        <taxon>Bacillales</taxon>
        <taxon>Bacillaceae</taxon>
        <taxon>Bacillus</taxon>
    </lineage>
</organism>
<dbReference type="NCBIfam" id="TIGR02840">
    <property type="entry name" value="spore_YtaF"/>
    <property type="match status" value="1"/>
</dbReference>
<feature type="transmembrane region" description="Helical" evidence="5">
    <location>
        <begin position="70"/>
        <end position="87"/>
    </location>
</feature>